<name>A0ABY4FWZ1_9MICO</name>
<protein>
    <submittedName>
        <fullName evidence="3">VWA domain-containing protein</fullName>
    </submittedName>
</protein>
<keyword evidence="4" id="KW-1185">Reference proteome</keyword>
<sequence length="675" mass="71145">MTDHARDAAAGPHGFGGDLRAQLEAAGAIVGTPILVTDGADWELTPRGLRVGLGHFTALGHSDAEAVALSLLEVWQHVRFPRVSPERDRRRAALSTGRPELAPLLETVTRLQAAAELLTVVPAAQDPLAAAASRSLPATLLEWPRHLQWIGILLHIGLLRRVDGDPGTALDGVVDPAVAEEWRQLQRRGGTGPDPVRRVTAPDPTRSGLLRWERAVALLLPAFERLRAQDVAERGLGVGDRAHRADDGSSDPAPDDLAGTGPGGDPDAAESDAYSPTEDASETDAAATPPDPAADRARAGDGAEHAEGADLFAAEQAGFVRAFLSTPMPAAGALVLDAGDLPQDARATGDSAASDRAGGAGAGGAGAGTRAGAGAALDYRRRAEELSDAIGRMREVWSRVIAERVAERRVPGRRARDEGDTLRLESLASAVADAIAGVPRPSAFVQRESRARRTRRAGSTDYVLLVDRSASMQGPVAEAAADAALIMVEALAGAERDIRHAEDRHGVDLELSIRTALIVFDAQALIVKPLSRGLDDDVRQHLVHAIRSPRGSTNDGAALGAAARQLGLGTGAGDEANASPRDGLERRRLVIFVGDGGSNDPVAAARELRRLHEAGVEVIGVGIGSDEVVERFAPTSRRVDDPRRLPEVLREIVAEDVAERRSPRIPLQHEPHDRV</sequence>
<feature type="compositionally biased region" description="Basic and acidic residues" evidence="1">
    <location>
        <begin position="293"/>
        <end position="304"/>
    </location>
</feature>
<dbReference type="EMBL" id="CP095043">
    <property type="protein sequence ID" value="UOQ60816.1"/>
    <property type="molecule type" value="Genomic_DNA"/>
</dbReference>
<evidence type="ECO:0000313" key="3">
    <source>
        <dbReference type="EMBL" id="UOQ60816.1"/>
    </source>
</evidence>
<feature type="domain" description="VWFA" evidence="2">
    <location>
        <begin position="461"/>
        <end position="675"/>
    </location>
</feature>
<dbReference type="Proteomes" id="UP000831775">
    <property type="component" value="Chromosome"/>
</dbReference>
<dbReference type="RefSeq" id="WP_244686755.1">
    <property type="nucleotide sequence ID" value="NZ_CP095043.1"/>
</dbReference>
<dbReference type="InterPro" id="IPR036465">
    <property type="entry name" value="vWFA_dom_sf"/>
</dbReference>
<dbReference type="InterPro" id="IPR002035">
    <property type="entry name" value="VWF_A"/>
</dbReference>
<feature type="compositionally biased region" description="Low complexity" evidence="1">
    <location>
        <begin position="345"/>
        <end position="357"/>
    </location>
</feature>
<gene>
    <name evidence="3" type="ORF">MUN76_02195</name>
</gene>
<dbReference type="SUPFAM" id="SSF53300">
    <property type="entry name" value="vWA-like"/>
    <property type="match status" value="1"/>
</dbReference>
<organism evidence="3 4">
    <name type="scientific">Leucobacter rhizosphaerae</name>
    <dbReference type="NCBI Taxonomy" id="2932245"/>
    <lineage>
        <taxon>Bacteria</taxon>
        <taxon>Bacillati</taxon>
        <taxon>Actinomycetota</taxon>
        <taxon>Actinomycetes</taxon>
        <taxon>Micrococcales</taxon>
        <taxon>Microbacteriaceae</taxon>
        <taxon>Leucobacter</taxon>
    </lineage>
</organism>
<dbReference type="PROSITE" id="PS50234">
    <property type="entry name" value="VWFA"/>
    <property type="match status" value="1"/>
</dbReference>
<dbReference type="Gene3D" id="3.40.50.410">
    <property type="entry name" value="von Willebrand factor, type A domain"/>
    <property type="match status" value="1"/>
</dbReference>
<feature type="region of interest" description="Disordered" evidence="1">
    <location>
        <begin position="345"/>
        <end position="372"/>
    </location>
</feature>
<reference evidence="3 4" key="1">
    <citation type="submission" date="2022-04" db="EMBL/GenBank/DDBJ databases">
        <title>Leucobacter sp. isolated from rhizosphere of onion.</title>
        <authorList>
            <person name="Won M."/>
            <person name="Lee C.-M."/>
            <person name="Woen H.-Y."/>
            <person name="Kwon S.-W."/>
        </authorList>
    </citation>
    <scope>NUCLEOTIDE SEQUENCE [LARGE SCALE GENOMIC DNA]</scope>
    <source>
        <strain evidence="3 4">H25R-14</strain>
    </source>
</reference>
<feature type="compositionally biased region" description="Gly residues" evidence="1">
    <location>
        <begin position="358"/>
        <end position="371"/>
    </location>
</feature>
<dbReference type="Pfam" id="PF00092">
    <property type="entry name" value="VWA"/>
    <property type="match status" value="1"/>
</dbReference>
<accession>A0ABY4FWZ1</accession>
<feature type="compositionally biased region" description="Low complexity" evidence="1">
    <location>
        <begin position="250"/>
        <end position="259"/>
    </location>
</feature>
<evidence type="ECO:0000256" key="1">
    <source>
        <dbReference type="SAM" id="MobiDB-lite"/>
    </source>
</evidence>
<proteinExistence type="predicted"/>
<dbReference type="CDD" id="cd00198">
    <property type="entry name" value="vWFA"/>
    <property type="match status" value="1"/>
</dbReference>
<dbReference type="SMART" id="SM00327">
    <property type="entry name" value="VWA"/>
    <property type="match status" value="1"/>
</dbReference>
<evidence type="ECO:0000259" key="2">
    <source>
        <dbReference type="PROSITE" id="PS50234"/>
    </source>
</evidence>
<evidence type="ECO:0000313" key="4">
    <source>
        <dbReference type="Proteomes" id="UP000831775"/>
    </source>
</evidence>
<feature type="region of interest" description="Disordered" evidence="1">
    <location>
        <begin position="238"/>
        <end position="304"/>
    </location>
</feature>